<accession>A0A1M7KEV3</accession>
<reference evidence="7" key="1">
    <citation type="submission" date="2016-11" db="EMBL/GenBank/DDBJ databases">
        <authorList>
            <person name="Varghese N."/>
            <person name="Submissions S."/>
        </authorList>
    </citation>
    <scope>NUCLEOTIDE SEQUENCE [LARGE SCALE GENOMIC DNA]</scope>
    <source>
        <strain evidence="7">DSM 18802</strain>
    </source>
</reference>
<dbReference type="PANTHER" id="PTHR30417:SF1">
    <property type="entry name" value="N-ACETYLMURAMOYL-L-ALANINE AMIDASE AMID"/>
    <property type="match status" value="1"/>
</dbReference>
<evidence type="ECO:0000256" key="3">
    <source>
        <dbReference type="ARBA" id="ARBA00022801"/>
    </source>
</evidence>
<dbReference type="GO" id="GO:0009254">
    <property type="term" value="P:peptidoglycan turnover"/>
    <property type="evidence" value="ECO:0007669"/>
    <property type="project" value="TreeGrafter"/>
</dbReference>
<feature type="domain" description="N-acetylmuramoyl-L-alanine amidase" evidence="5">
    <location>
        <begin position="11"/>
        <end position="151"/>
    </location>
</feature>
<dbReference type="GO" id="GO:0071555">
    <property type="term" value="P:cell wall organization"/>
    <property type="evidence" value="ECO:0007669"/>
    <property type="project" value="UniProtKB-KW"/>
</dbReference>
<keyword evidence="3" id="KW-0378">Hydrolase</keyword>
<dbReference type="EC" id="3.5.1.28" evidence="2"/>
<dbReference type="Proteomes" id="UP000184375">
    <property type="component" value="Unassembled WGS sequence"/>
</dbReference>
<dbReference type="PANTHER" id="PTHR30417">
    <property type="entry name" value="N-ACETYLMURAMOYL-L-ALANINE AMIDASE AMID"/>
    <property type="match status" value="1"/>
</dbReference>
<dbReference type="SUPFAM" id="SSF55846">
    <property type="entry name" value="N-acetylmuramoyl-L-alanine amidase-like"/>
    <property type="match status" value="1"/>
</dbReference>
<dbReference type="InterPro" id="IPR002502">
    <property type="entry name" value="Amidase_domain"/>
</dbReference>
<dbReference type="InterPro" id="IPR012854">
    <property type="entry name" value="Cu_amine_oxidase-like_N"/>
</dbReference>
<name>A0A1M7KEV3_9FIRM</name>
<comment type="catalytic activity">
    <reaction evidence="1">
        <text>Hydrolyzes the link between N-acetylmuramoyl residues and L-amino acid residues in certain cell-wall glycopeptides.</text>
        <dbReference type="EC" id="3.5.1.28"/>
    </reaction>
</comment>
<dbReference type="Pfam" id="PF01510">
    <property type="entry name" value="Amidase_2"/>
    <property type="match status" value="1"/>
</dbReference>
<evidence type="ECO:0000313" key="7">
    <source>
        <dbReference type="Proteomes" id="UP000184375"/>
    </source>
</evidence>
<evidence type="ECO:0000259" key="5">
    <source>
        <dbReference type="SMART" id="SM00644"/>
    </source>
</evidence>
<evidence type="ECO:0000256" key="1">
    <source>
        <dbReference type="ARBA" id="ARBA00001561"/>
    </source>
</evidence>
<dbReference type="EMBL" id="FRCR01000008">
    <property type="protein sequence ID" value="SHM63827.1"/>
    <property type="molecule type" value="Genomic_DNA"/>
</dbReference>
<dbReference type="Pfam" id="PF07833">
    <property type="entry name" value="Cu_amine_oxidN1"/>
    <property type="match status" value="1"/>
</dbReference>
<dbReference type="STRING" id="447595.SAMN05660826_01546"/>
<keyword evidence="7" id="KW-1185">Reference proteome</keyword>
<dbReference type="RefSeq" id="WP_073257031.1">
    <property type="nucleotide sequence ID" value="NZ_FRCR01000008.1"/>
</dbReference>
<dbReference type="GO" id="GO:0009253">
    <property type="term" value="P:peptidoglycan catabolic process"/>
    <property type="evidence" value="ECO:0007669"/>
    <property type="project" value="InterPro"/>
</dbReference>
<evidence type="ECO:0000256" key="4">
    <source>
        <dbReference type="ARBA" id="ARBA00023316"/>
    </source>
</evidence>
<dbReference type="AlphaFoldDB" id="A0A1M7KEV3"/>
<dbReference type="InterPro" id="IPR036505">
    <property type="entry name" value="Amidase/PGRP_sf"/>
</dbReference>
<sequence>MNKVNVKWTPSPNFTAGRKGKKIIAIVDHVTAGYMPGCLNWLCNPKAQVSAHYLVTKDGRIFQLVKDENTAWHAGMVKRPCWPLYDGTNPNYYTIGIEHEGFPNEDLTEAQYQASLSLHRLLVQRYEIPIDEEHIIGHYRIDSVGKANCPGPKFPWYRLFNDLRKKDEENVVRIKILFEGKELDGFIKDGKAYVEVRKLCEALGLKVYWNDKKKQVEVRK</sequence>
<dbReference type="GO" id="GO:0008745">
    <property type="term" value="F:N-acetylmuramoyl-L-alanine amidase activity"/>
    <property type="evidence" value="ECO:0007669"/>
    <property type="project" value="UniProtKB-EC"/>
</dbReference>
<dbReference type="Gene3D" id="3.40.80.10">
    <property type="entry name" value="Peptidoglycan recognition protein-like"/>
    <property type="match status" value="1"/>
</dbReference>
<evidence type="ECO:0000256" key="2">
    <source>
        <dbReference type="ARBA" id="ARBA00011901"/>
    </source>
</evidence>
<gene>
    <name evidence="6" type="ORF">SAMN05660826_01546</name>
</gene>
<protein>
    <recommendedName>
        <fullName evidence="2">N-acetylmuramoyl-L-alanine amidase</fullName>
        <ecNumber evidence="2">3.5.1.28</ecNumber>
    </recommendedName>
</protein>
<dbReference type="InterPro" id="IPR051206">
    <property type="entry name" value="NAMLAA_amidase_2"/>
</dbReference>
<keyword evidence="4" id="KW-0961">Cell wall biogenesis/degradation</keyword>
<evidence type="ECO:0000313" key="6">
    <source>
        <dbReference type="EMBL" id="SHM63827.1"/>
    </source>
</evidence>
<organism evidence="6 7">
    <name type="scientific">Caldanaerovirga acetigignens</name>
    <dbReference type="NCBI Taxonomy" id="447595"/>
    <lineage>
        <taxon>Bacteria</taxon>
        <taxon>Bacillati</taxon>
        <taxon>Bacillota</taxon>
        <taxon>Clostridia</taxon>
        <taxon>Thermosediminibacterales</taxon>
        <taxon>Thermosediminibacteraceae</taxon>
        <taxon>Caldanaerovirga</taxon>
    </lineage>
</organism>
<dbReference type="SMART" id="SM00644">
    <property type="entry name" value="Ami_2"/>
    <property type="match status" value="1"/>
</dbReference>
<dbReference type="CDD" id="cd06583">
    <property type="entry name" value="PGRP"/>
    <property type="match status" value="1"/>
</dbReference>
<proteinExistence type="predicted"/>